<organism evidence="1 2">
    <name type="scientific">Quercus suber</name>
    <name type="common">Cork oak</name>
    <dbReference type="NCBI Taxonomy" id="58331"/>
    <lineage>
        <taxon>Eukaryota</taxon>
        <taxon>Viridiplantae</taxon>
        <taxon>Streptophyta</taxon>
        <taxon>Embryophyta</taxon>
        <taxon>Tracheophyta</taxon>
        <taxon>Spermatophyta</taxon>
        <taxon>Magnoliopsida</taxon>
        <taxon>eudicotyledons</taxon>
        <taxon>Gunneridae</taxon>
        <taxon>Pentapetalae</taxon>
        <taxon>rosids</taxon>
        <taxon>fabids</taxon>
        <taxon>Fagales</taxon>
        <taxon>Fagaceae</taxon>
        <taxon>Quercus</taxon>
    </lineage>
</organism>
<dbReference type="InterPro" id="IPR011009">
    <property type="entry name" value="Kinase-like_dom_sf"/>
</dbReference>
<evidence type="ECO:0000313" key="2">
    <source>
        <dbReference type="Proteomes" id="UP000237347"/>
    </source>
</evidence>
<gene>
    <name evidence="1" type="ORF">CFP56_033840</name>
</gene>
<comment type="caution">
    <text evidence="1">The sequence shown here is derived from an EMBL/GenBank/DDBJ whole genome shotgun (WGS) entry which is preliminary data.</text>
</comment>
<dbReference type="AlphaFoldDB" id="A0AAW0JE32"/>
<dbReference type="SUPFAM" id="SSF56112">
    <property type="entry name" value="Protein kinase-like (PK-like)"/>
    <property type="match status" value="1"/>
</dbReference>
<sequence length="92" mass="10462">MHTFSHKELKIATNGFHKSNKIGAGGFGSVVRKIELNSTGKRGERFHWELLEQLPTFMRKLNHILCVKISKLAIYSLDQLFNPMLSDFGSQS</sequence>
<dbReference type="Gene3D" id="3.30.200.20">
    <property type="entry name" value="Phosphorylase Kinase, domain 1"/>
    <property type="match status" value="1"/>
</dbReference>
<evidence type="ECO:0000313" key="1">
    <source>
        <dbReference type="EMBL" id="KAK7825039.1"/>
    </source>
</evidence>
<accession>A0AAW0JE32</accession>
<name>A0AAW0JE32_QUESU</name>
<dbReference type="EMBL" id="PKMF04000586">
    <property type="protein sequence ID" value="KAK7825039.1"/>
    <property type="molecule type" value="Genomic_DNA"/>
</dbReference>
<protein>
    <submittedName>
        <fullName evidence="1">Uncharacterized protein</fullName>
    </submittedName>
</protein>
<reference evidence="1 2" key="1">
    <citation type="journal article" date="2018" name="Sci. Data">
        <title>The draft genome sequence of cork oak.</title>
        <authorList>
            <person name="Ramos A.M."/>
            <person name="Usie A."/>
            <person name="Barbosa P."/>
            <person name="Barros P.M."/>
            <person name="Capote T."/>
            <person name="Chaves I."/>
            <person name="Simoes F."/>
            <person name="Abreu I."/>
            <person name="Carrasquinho I."/>
            <person name="Faro C."/>
            <person name="Guimaraes J.B."/>
            <person name="Mendonca D."/>
            <person name="Nobrega F."/>
            <person name="Rodrigues L."/>
            <person name="Saibo N.J.M."/>
            <person name="Varela M.C."/>
            <person name="Egas C."/>
            <person name="Matos J."/>
            <person name="Miguel C.M."/>
            <person name="Oliveira M.M."/>
            <person name="Ricardo C.P."/>
            <person name="Goncalves S."/>
        </authorList>
    </citation>
    <scope>NUCLEOTIDE SEQUENCE [LARGE SCALE GENOMIC DNA]</scope>
    <source>
        <strain evidence="2">cv. HL8</strain>
    </source>
</reference>
<dbReference type="Proteomes" id="UP000237347">
    <property type="component" value="Unassembled WGS sequence"/>
</dbReference>
<proteinExistence type="predicted"/>
<keyword evidence="2" id="KW-1185">Reference proteome</keyword>